<feature type="transmembrane region" description="Helical" evidence="1">
    <location>
        <begin position="135"/>
        <end position="156"/>
    </location>
</feature>
<dbReference type="EMBL" id="CAJRAF010000002">
    <property type="protein sequence ID" value="CAG5005504.1"/>
    <property type="molecule type" value="Genomic_DNA"/>
</dbReference>
<keyword evidence="3" id="KW-1185">Reference proteome</keyword>
<keyword evidence="1" id="KW-1133">Transmembrane helix</keyword>
<evidence type="ECO:0000313" key="2">
    <source>
        <dbReference type="EMBL" id="CAG5005504.1"/>
    </source>
</evidence>
<evidence type="ECO:0000256" key="1">
    <source>
        <dbReference type="SAM" id="Phobius"/>
    </source>
</evidence>
<dbReference type="Proteomes" id="UP000680038">
    <property type="component" value="Unassembled WGS sequence"/>
</dbReference>
<organism evidence="2 3">
    <name type="scientific">Dyadobacter helix</name>
    <dbReference type="NCBI Taxonomy" id="2822344"/>
    <lineage>
        <taxon>Bacteria</taxon>
        <taxon>Pseudomonadati</taxon>
        <taxon>Bacteroidota</taxon>
        <taxon>Cytophagia</taxon>
        <taxon>Cytophagales</taxon>
        <taxon>Spirosomataceae</taxon>
        <taxon>Dyadobacter</taxon>
    </lineage>
</organism>
<feature type="transmembrane region" description="Helical" evidence="1">
    <location>
        <begin position="85"/>
        <end position="104"/>
    </location>
</feature>
<sequence length="160" mass="17878">MAEPVVRPTFLTILCFLTFMSAVSGLWTQSERLWNPGIIADQTRETFQVVQEKLEGQASEAEMETVNNMFDAVISQTTASNIRTGAIILIIFESLSLYAAYLIWNLQKKGFYLFLAGIAFTFLAPLIFIGGWLGFITAMAGVFFSVLLAILFAVNLKHMY</sequence>
<comment type="caution">
    <text evidence="2">The sequence shown here is derived from an EMBL/GenBank/DDBJ whole genome shotgun (WGS) entry which is preliminary data.</text>
</comment>
<dbReference type="RefSeq" id="WP_229252809.1">
    <property type="nucleotide sequence ID" value="NZ_CAJRAF010000002.1"/>
</dbReference>
<gene>
    <name evidence="2" type="ORF">DYBT9275_03594</name>
</gene>
<keyword evidence="1" id="KW-0472">Membrane</keyword>
<keyword evidence="1" id="KW-0812">Transmembrane</keyword>
<accession>A0A916N6V0</accession>
<evidence type="ECO:0000313" key="3">
    <source>
        <dbReference type="Proteomes" id="UP000680038"/>
    </source>
</evidence>
<proteinExistence type="predicted"/>
<name>A0A916N6V0_9BACT</name>
<feature type="transmembrane region" description="Helical" evidence="1">
    <location>
        <begin position="111"/>
        <end position="129"/>
    </location>
</feature>
<protein>
    <submittedName>
        <fullName evidence="2">Uncharacterized protein</fullName>
    </submittedName>
</protein>
<dbReference type="AlphaFoldDB" id="A0A916N6V0"/>
<reference evidence="2" key="1">
    <citation type="submission" date="2021-04" db="EMBL/GenBank/DDBJ databases">
        <authorList>
            <person name="Rodrigo-Torres L."/>
            <person name="Arahal R. D."/>
            <person name="Lucena T."/>
        </authorList>
    </citation>
    <scope>NUCLEOTIDE SEQUENCE</scope>
    <source>
        <strain evidence="2">CECT 9275</strain>
    </source>
</reference>